<comment type="caution">
    <text evidence="1">The sequence shown here is derived from an EMBL/GenBank/DDBJ whole genome shotgun (WGS) entry which is preliminary data.</text>
</comment>
<evidence type="ECO:0000313" key="1">
    <source>
        <dbReference type="EMBL" id="KAK3737490.1"/>
    </source>
</evidence>
<accession>A0AAE0Y9M3</accession>
<organism evidence="1 2">
    <name type="scientific">Elysia crispata</name>
    <name type="common">lettuce slug</name>
    <dbReference type="NCBI Taxonomy" id="231223"/>
    <lineage>
        <taxon>Eukaryota</taxon>
        <taxon>Metazoa</taxon>
        <taxon>Spiralia</taxon>
        <taxon>Lophotrochozoa</taxon>
        <taxon>Mollusca</taxon>
        <taxon>Gastropoda</taxon>
        <taxon>Heterobranchia</taxon>
        <taxon>Euthyneura</taxon>
        <taxon>Panpulmonata</taxon>
        <taxon>Sacoglossa</taxon>
        <taxon>Placobranchoidea</taxon>
        <taxon>Plakobranchidae</taxon>
        <taxon>Elysia</taxon>
    </lineage>
</organism>
<protein>
    <submittedName>
        <fullName evidence="1">Uncharacterized protein</fullName>
    </submittedName>
</protein>
<dbReference type="AlphaFoldDB" id="A0AAE0Y9M3"/>
<gene>
    <name evidence="1" type="ORF">RRG08_028639</name>
</gene>
<reference evidence="1" key="1">
    <citation type="journal article" date="2023" name="G3 (Bethesda)">
        <title>A reference genome for the long-term kleptoplast-retaining sea slug Elysia crispata morphotype clarki.</title>
        <authorList>
            <person name="Eastman K.E."/>
            <person name="Pendleton A.L."/>
            <person name="Shaikh M.A."/>
            <person name="Suttiyut T."/>
            <person name="Ogas R."/>
            <person name="Tomko P."/>
            <person name="Gavelis G."/>
            <person name="Widhalm J.R."/>
            <person name="Wisecaver J.H."/>
        </authorList>
    </citation>
    <scope>NUCLEOTIDE SEQUENCE</scope>
    <source>
        <strain evidence="1">ECLA1</strain>
    </source>
</reference>
<dbReference type="Proteomes" id="UP001283361">
    <property type="component" value="Unassembled WGS sequence"/>
</dbReference>
<proteinExistence type="predicted"/>
<name>A0AAE0Y9M3_9GAST</name>
<sequence>MVLCVQTPRKYLALYEAARGNEFSKYHGYAYDDVWVVAKALDCLLDDVTVSPADFRGPLVGKVLNKTTFLGDTIFGYPFLYMETLNSPFMLD</sequence>
<dbReference type="Gene3D" id="3.40.50.2300">
    <property type="match status" value="1"/>
</dbReference>
<dbReference type="EMBL" id="JAWDGP010006643">
    <property type="protein sequence ID" value="KAK3737490.1"/>
    <property type="molecule type" value="Genomic_DNA"/>
</dbReference>
<keyword evidence="2" id="KW-1185">Reference proteome</keyword>
<evidence type="ECO:0000313" key="2">
    <source>
        <dbReference type="Proteomes" id="UP001283361"/>
    </source>
</evidence>